<evidence type="ECO:0000259" key="4">
    <source>
        <dbReference type="Pfam" id="PF21537"/>
    </source>
</evidence>
<dbReference type="NCBIfam" id="TIGR03943">
    <property type="entry name" value="TIGR03943 family putative permease subunit"/>
    <property type="match status" value="1"/>
</dbReference>
<evidence type="ECO:0000256" key="2">
    <source>
        <dbReference type="SAM" id="Phobius"/>
    </source>
</evidence>
<evidence type="ECO:0000259" key="3">
    <source>
        <dbReference type="Pfam" id="PF09323"/>
    </source>
</evidence>
<feature type="region of interest" description="Disordered" evidence="1">
    <location>
        <begin position="127"/>
        <end position="156"/>
    </location>
</feature>
<keyword evidence="2" id="KW-1133">Transmembrane helix</keyword>
<dbReference type="RefSeq" id="WP_160646400.1">
    <property type="nucleotide sequence ID" value="NZ_SIJB01000026.1"/>
</dbReference>
<evidence type="ECO:0000256" key="1">
    <source>
        <dbReference type="SAM" id="MobiDB-lite"/>
    </source>
</evidence>
<dbReference type="AlphaFoldDB" id="A0A6N9Q425"/>
<comment type="caution">
    <text evidence="5">The sequence shown here is derived from an EMBL/GenBank/DDBJ whole genome shotgun (WGS) entry which is preliminary data.</text>
</comment>
<feature type="compositionally biased region" description="Polar residues" evidence="1">
    <location>
        <begin position="144"/>
        <end position="156"/>
    </location>
</feature>
<feature type="domain" description="DUF1980" evidence="4">
    <location>
        <begin position="216"/>
        <end position="349"/>
    </location>
</feature>
<feature type="domain" description="DUF1980" evidence="3">
    <location>
        <begin position="8"/>
        <end position="117"/>
    </location>
</feature>
<name>A0A6N9Q425_9BACL</name>
<dbReference type="EMBL" id="SIJB01000026">
    <property type="protein sequence ID" value="NBI29589.1"/>
    <property type="molecule type" value="Genomic_DNA"/>
</dbReference>
<sequence length="355" mass="40473">MSRIHHFIKGFIFLGFFVYIVFLDKKGDLQLYIAPRMEIYVKLAALGLFIVALYHIYYFFMKKDQHGVHCNCGHSHTTPSSFKSLIVYSVFLMPILLGFLTPDTILGSQMAEQKGVNFSSANSLKTDESNEITQKVESEDISSKNEMNSDDFNNANPKNDMLNGVEIIIETSYPYTDDETEELTEVQPQESIVDPSSKTMTEQSEEDLDSLFASEIFTEVYANYGKQIYTQDIIQVQEDIYIETLTTLDLFLDAFIGKKIEISGFIFRADGMNENEFAVGRFAVQCCSADASPYGVFLEYNDAESWADDEWVTIIGTIDKTTFNDFEIMKVNVKEIIRIDTPAEPYVYPNYNFGL</sequence>
<gene>
    <name evidence="5" type="ORF">ERL59_11530</name>
</gene>
<dbReference type="Proteomes" id="UP000448943">
    <property type="component" value="Unassembled WGS sequence"/>
</dbReference>
<dbReference type="PANTHER" id="PTHR40047">
    <property type="entry name" value="UPF0703 PROTEIN YCGQ"/>
    <property type="match status" value="1"/>
</dbReference>
<dbReference type="InterPro" id="IPR048447">
    <property type="entry name" value="DUF1980_C"/>
</dbReference>
<protein>
    <submittedName>
        <fullName evidence="5">TIGR03943 family protein</fullName>
    </submittedName>
</protein>
<dbReference type="OrthoDB" id="9770408at2"/>
<dbReference type="InterPro" id="IPR048493">
    <property type="entry name" value="DUF1980_N"/>
</dbReference>
<organism evidence="5 6">
    <name type="scientific">Chengkuizengella marina</name>
    <dbReference type="NCBI Taxonomy" id="2507566"/>
    <lineage>
        <taxon>Bacteria</taxon>
        <taxon>Bacillati</taxon>
        <taxon>Bacillota</taxon>
        <taxon>Bacilli</taxon>
        <taxon>Bacillales</taxon>
        <taxon>Paenibacillaceae</taxon>
        <taxon>Chengkuizengella</taxon>
    </lineage>
</organism>
<accession>A0A6N9Q425</accession>
<dbReference type="PANTHER" id="PTHR40047:SF1">
    <property type="entry name" value="UPF0703 PROTEIN YCGQ"/>
    <property type="match status" value="1"/>
</dbReference>
<dbReference type="InterPro" id="IPR015402">
    <property type="entry name" value="DUF1980"/>
</dbReference>
<evidence type="ECO:0000313" key="5">
    <source>
        <dbReference type="EMBL" id="NBI29589.1"/>
    </source>
</evidence>
<keyword evidence="2" id="KW-0472">Membrane</keyword>
<reference evidence="5 6" key="1">
    <citation type="submission" date="2019-01" db="EMBL/GenBank/DDBJ databases">
        <title>Chengkuizengella sp. nov., isolated from deep-sea sediment of East Pacific Ocean.</title>
        <authorList>
            <person name="Yang J."/>
            <person name="Lai Q."/>
            <person name="Shao Z."/>
        </authorList>
    </citation>
    <scope>NUCLEOTIDE SEQUENCE [LARGE SCALE GENOMIC DNA]</scope>
    <source>
        <strain evidence="5 6">YPA3-1-1</strain>
    </source>
</reference>
<dbReference type="Pfam" id="PF09323">
    <property type="entry name" value="DUF1980"/>
    <property type="match status" value="1"/>
</dbReference>
<keyword evidence="6" id="KW-1185">Reference proteome</keyword>
<feature type="transmembrane region" description="Helical" evidence="2">
    <location>
        <begin position="43"/>
        <end position="61"/>
    </location>
</feature>
<feature type="compositionally biased region" description="Basic and acidic residues" evidence="1">
    <location>
        <begin position="134"/>
        <end position="143"/>
    </location>
</feature>
<proteinExistence type="predicted"/>
<feature type="transmembrane region" description="Helical" evidence="2">
    <location>
        <begin position="81"/>
        <end position="100"/>
    </location>
</feature>
<keyword evidence="2" id="KW-0812">Transmembrane</keyword>
<dbReference type="InterPro" id="IPR052955">
    <property type="entry name" value="UPF0703_membrane_permease"/>
</dbReference>
<evidence type="ECO:0000313" key="6">
    <source>
        <dbReference type="Proteomes" id="UP000448943"/>
    </source>
</evidence>
<dbReference type="Pfam" id="PF21537">
    <property type="entry name" value="DUF1980_C"/>
    <property type="match status" value="1"/>
</dbReference>
<feature type="transmembrane region" description="Helical" evidence="2">
    <location>
        <begin position="6"/>
        <end position="23"/>
    </location>
</feature>